<proteinExistence type="predicted"/>
<organism evidence="1 2">
    <name type="scientific">Candidatus Dojkabacteria bacterium</name>
    <dbReference type="NCBI Taxonomy" id="2099670"/>
    <lineage>
        <taxon>Bacteria</taxon>
        <taxon>Candidatus Dojkabacteria</taxon>
    </lineage>
</organism>
<sequence>MNVATSIQIPTAVKRIVYQKTGTHLHDQLKGEVRPWGGFVLLSIEKFMDEKIIWLRPCLSESFIALSLQMHGIGSSEGHDEYWKALSNISLLYSSQKIKINGKEDRFAFLKDLESDLAIMHLSAGQEVKIESGEVHALMNLASDYLVVQETKISRQRSRFIDDSYRERDIFRLVDQFGRDNAIAYNDSRLGNFRDQIVSSYKEFNSSRYTFSRQRISLEQ</sequence>
<protein>
    <submittedName>
        <fullName evidence="1">Uncharacterized protein</fullName>
    </submittedName>
</protein>
<evidence type="ECO:0000313" key="1">
    <source>
        <dbReference type="EMBL" id="MBW7953479.1"/>
    </source>
</evidence>
<name>A0A952DU78_9BACT</name>
<gene>
    <name evidence="1" type="ORF">H3C67_01705</name>
</gene>
<dbReference type="Proteomes" id="UP000781173">
    <property type="component" value="Unassembled WGS sequence"/>
</dbReference>
<dbReference type="EMBL" id="JACFOF010000003">
    <property type="protein sequence ID" value="MBW7953479.1"/>
    <property type="molecule type" value="Genomic_DNA"/>
</dbReference>
<comment type="caution">
    <text evidence="1">The sequence shown here is derived from an EMBL/GenBank/DDBJ whole genome shotgun (WGS) entry which is preliminary data.</text>
</comment>
<evidence type="ECO:0000313" key="2">
    <source>
        <dbReference type="Proteomes" id="UP000781173"/>
    </source>
</evidence>
<dbReference type="AlphaFoldDB" id="A0A952DU78"/>
<accession>A0A952DU78</accession>
<reference evidence="1" key="1">
    <citation type="journal article" date="2022" name="ISME J.">
        <title>A general approach to explore prokaryotic protein glycosylation reveals the unique surface layer modulation of an anammox bacterium.</title>
        <authorList>
            <person name="Pabst M."/>
            <person name="Grouzdev D.S."/>
            <person name="Lawson C.E."/>
            <person name="Kleikamp H.B.C."/>
            <person name="de Ram C."/>
            <person name="Louwen R."/>
            <person name="Lin Y.M."/>
            <person name="Lucker S."/>
            <person name="van Loosdrecht M.C.M."/>
            <person name="Laureni M."/>
        </authorList>
    </citation>
    <scope>NUCLEOTIDE SEQUENCE</scope>
    <source>
        <strain evidence="1">BROCD043</strain>
    </source>
</reference>